<evidence type="ECO:0000313" key="2">
    <source>
        <dbReference type="Proteomes" id="UP001219518"/>
    </source>
</evidence>
<accession>A0AAE1H541</accession>
<keyword evidence="2" id="KW-1185">Reference proteome</keyword>
<dbReference type="AlphaFoldDB" id="A0AAE1H541"/>
<evidence type="ECO:0000313" key="1">
    <source>
        <dbReference type="EMBL" id="KAK3914954.1"/>
    </source>
</evidence>
<organism evidence="1 2">
    <name type="scientific">Frankliniella fusca</name>
    <dbReference type="NCBI Taxonomy" id="407009"/>
    <lineage>
        <taxon>Eukaryota</taxon>
        <taxon>Metazoa</taxon>
        <taxon>Ecdysozoa</taxon>
        <taxon>Arthropoda</taxon>
        <taxon>Hexapoda</taxon>
        <taxon>Insecta</taxon>
        <taxon>Pterygota</taxon>
        <taxon>Neoptera</taxon>
        <taxon>Paraneoptera</taxon>
        <taxon>Thysanoptera</taxon>
        <taxon>Terebrantia</taxon>
        <taxon>Thripoidea</taxon>
        <taxon>Thripidae</taxon>
        <taxon>Frankliniella</taxon>
    </lineage>
</organism>
<comment type="caution">
    <text evidence="1">The sequence shown here is derived from an EMBL/GenBank/DDBJ whole genome shotgun (WGS) entry which is preliminary data.</text>
</comment>
<name>A0AAE1H541_9NEOP</name>
<reference evidence="1" key="1">
    <citation type="submission" date="2021-07" db="EMBL/GenBank/DDBJ databases">
        <authorList>
            <person name="Catto M.A."/>
            <person name="Jacobson A."/>
            <person name="Kennedy G."/>
            <person name="Labadie P."/>
            <person name="Hunt B.G."/>
            <person name="Srinivasan R."/>
        </authorList>
    </citation>
    <scope>NUCLEOTIDE SEQUENCE</scope>
    <source>
        <strain evidence="1">PL_HMW_Pooled</strain>
        <tissue evidence="1">Head</tissue>
    </source>
</reference>
<dbReference type="EMBL" id="JAHWGI010000394">
    <property type="protein sequence ID" value="KAK3914954.1"/>
    <property type="molecule type" value="Genomic_DNA"/>
</dbReference>
<gene>
    <name evidence="1" type="ORF">KUF71_005642</name>
</gene>
<reference evidence="1" key="2">
    <citation type="journal article" date="2023" name="BMC Genomics">
        <title>Pest status, molecular evolution, and epigenetic factors derived from the genome assembly of Frankliniella fusca, a thysanopteran phytovirus vector.</title>
        <authorList>
            <person name="Catto M.A."/>
            <person name="Labadie P.E."/>
            <person name="Jacobson A.L."/>
            <person name="Kennedy G.G."/>
            <person name="Srinivasan R."/>
            <person name="Hunt B.G."/>
        </authorList>
    </citation>
    <scope>NUCLEOTIDE SEQUENCE</scope>
    <source>
        <strain evidence="1">PL_HMW_Pooled</strain>
    </source>
</reference>
<sequence length="223" mass="25203">MQGGRRRWELRPRLRALGPSGPERRVLASALWGPVRWRSDVERQESMVTSHEMRGPYGSRIREDPNLNDAEFSPGCHLLSGLRSRGCCMGLVQPWVMPAGRWRCGLRRPLGPGRRLPASALWVLARGRSDVERWPSVVTSHKARLTRPDPTRRVGEHQKEALDADALLAVDFKVSLPGRTSAALHFVLQQLIDCALIFQSEGPPRMTTTTNHHHVFVCQMIRD</sequence>
<protein>
    <submittedName>
        <fullName evidence="1">Calpain clp-1</fullName>
    </submittedName>
</protein>
<dbReference type="Proteomes" id="UP001219518">
    <property type="component" value="Unassembled WGS sequence"/>
</dbReference>
<proteinExistence type="predicted"/>